<dbReference type="RefSeq" id="WP_171152060.1">
    <property type="nucleotide sequence ID" value="NZ_JABENB010000001.1"/>
</dbReference>
<reference evidence="2 3" key="1">
    <citation type="submission" date="2020-05" db="EMBL/GenBank/DDBJ databases">
        <title>Flexivirga sp. ID2601S isolated from air conditioner.</title>
        <authorList>
            <person name="Kim D.H."/>
        </authorList>
    </citation>
    <scope>NUCLEOTIDE SEQUENCE [LARGE SCALE GENOMIC DNA]</scope>
    <source>
        <strain evidence="2 3">ID2601S</strain>
    </source>
</reference>
<evidence type="ECO:0000313" key="2">
    <source>
        <dbReference type="EMBL" id="NNG38385.1"/>
    </source>
</evidence>
<keyword evidence="1" id="KW-0812">Transmembrane</keyword>
<keyword evidence="1" id="KW-0472">Membrane</keyword>
<keyword evidence="1" id="KW-1133">Transmembrane helix</keyword>
<dbReference type="EMBL" id="JABENB010000001">
    <property type="protein sequence ID" value="NNG38385.1"/>
    <property type="molecule type" value="Genomic_DNA"/>
</dbReference>
<dbReference type="Proteomes" id="UP000557772">
    <property type="component" value="Unassembled WGS sequence"/>
</dbReference>
<organism evidence="2 3">
    <name type="scientific">Flexivirga aerilata</name>
    <dbReference type="NCBI Taxonomy" id="1656889"/>
    <lineage>
        <taxon>Bacteria</taxon>
        <taxon>Bacillati</taxon>
        <taxon>Actinomycetota</taxon>
        <taxon>Actinomycetes</taxon>
        <taxon>Micrococcales</taxon>
        <taxon>Dermacoccaceae</taxon>
        <taxon>Flexivirga</taxon>
    </lineage>
</organism>
<evidence type="ECO:0000256" key="1">
    <source>
        <dbReference type="SAM" id="Phobius"/>
    </source>
</evidence>
<feature type="transmembrane region" description="Helical" evidence="1">
    <location>
        <begin position="6"/>
        <end position="25"/>
    </location>
</feature>
<keyword evidence="3" id="KW-1185">Reference proteome</keyword>
<evidence type="ECO:0000313" key="3">
    <source>
        <dbReference type="Proteomes" id="UP000557772"/>
    </source>
</evidence>
<name>A0A849ACZ4_9MICO</name>
<accession>A0A849ACZ4</accession>
<proteinExistence type="predicted"/>
<protein>
    <submittedName>
        <fullName evidence="2">Uncharacterized protein</fullName>
    </submittedName>
</protein>
<gene>
    <name evidence="2" type="ORF">HJ588_03725</name>
</gene>
<comment type="caution">
    <text evidence="2">The sequence shown here is derived from an EMBL/GenBank/DDBJ whole genome shotgun (WGS) entry which is preliminary data.</text>
</comment>
<dbReference type="AlphaFoldDB" id="A0A849ACZ4"/>
<sequence length="167" mass="18623">MSEWWQAVPVAGLCSMTSGVTWIGWGHRRWWSNSSSDDGAIRYPKLMVSLAQYQFADIDAVIRPSALRSITEEIGARALADSLIPGTEITVAGRWQAKRDQSELQFNIGRIGPQSAWPGFVSGWRIDQRLEVEASGAPVTSRPASSWQVKARSMRKPGETWADDECW</sequence>